<keyword evidence="3" id="KW-1185">Reference proteome</keyword>
<sequence length="207" mass="22224">MTSSNRTLASDPLSALFLTYIPSLDSSDSPSPVYFPSWARELALARSRRASCAAFTFSGRPPQVFRQETCHGLGAWFMALRFSVASTSDCPACHDAGDGRGDPAAEELEGVVGDLLGGCPRKIRCSLPGRRRLPPTPSGPPRRSSRSRGRRRGGSPAPRSGPARCPRARPQAASFTARAEGPFGMLTTVRLVTFAGESSEQTRKRTD</sequence>
<gene>
    <name evidence="2" type="ORF">SI8410_18021588</name>
</gene>
<organism evidence="2 3">
    <name type="scientific">Spirodela intermedia</name>
    <name type="common">Intermediate duckweed</name>
    <dbReference type="NCBI Taxonomy" id="51605"/>
    <lineage>
        <taxon>Eukaryota</taxon>
        <taxon>Viridiplantae</taxon>
        <taxon>Streptophyta</taxon>
        <taxon>Embryophyta</taxon>
        <taxon>Tracheophyta</taxon>
        <taxon>Spermatophyta</taxon>
        <taxon>Magnoliopsida</taxon>
        <taxon>Liliopsida</taxon>
        <taxon>Araceae</taxon>
        <taxon>Lemnoideae</taxon>
        <taxon>Spirodela</taxon>
    </lineage>
</organism>
<proteinExistence type="predicted"/>
<dbReference type="Proteomes" id="UP000663760">
    <property type="component" value="Chromosome 18"/>
</dbReference>
<evidence type="ECO:0000313" key="2">
    <source>
        <dbReference type="EMBL" id="CAA7410910.1"/>
    </source>
</evidence>
<feature type="region of interest" description="Disordered" evidence="1">
    <location>
        <begin position="126"/>
        <end position="182"/>
    </location>
</feature>
<dbReference type="AlphaFoldDB" id="A0A7I8LM87"/>
<feature type="compositionally biased region" description="Low complexity" evidence="1">
    <location>
        <begin position="154"/>
        <end position="173"/>
    </location>
</feature>
<evidence type="ECO:0000256" key="1">
    <source>
        <dbReference type="SAM" id="MobiDB-lite"/>
    </source>
</evidence>
<reference evidence="2" key="1">
    <citation type="submission" date="2020-02" db="EMBL/GenBank/DDBJ databases">
        <authorList>
            <person name="Scholz U."/>
            <person name="Mascher M."/>
            <person name="Fiebig A."/>
        </authorList>
    </citation>
    <scope>NUCLEOTIDE SEQUENCE</scope>
</reference>
<name>A0A7I8LM87_SPIIN</name>
<accession>A0A7I8LM87</accession>
<protein>
    <submittedName>
        <fullName evidence="2">Uncharacterized protein</fullName>
    </submittedName>
</protein>
<dbReference type="EMBL" id="LR746281">
    <property type="protein sequence ID" value="CAA7410910.1"/>
    <property type="molecule type" value="Genomic_DNA"/>
</dbReference>
<evidence type="ECO:0000313" key="3">
    <source>
        <dbReference type="Proteomes" id="UP000663760"/>
    </source>
</evidence>
<feature type="compositionally biased region" description="Basic residues" evidence="1">
    <location>
        <begin position="143"/>
        <end position="153"/>
    </location>
</feature>